<evidence type="ECO:0000313" key="1">
    <source>
        <dbReference type="EMBL" id="KAJ0097224.1"/>
    </source>
</evidence>
<dbReference type="EMBL" id="CM047901">
    <property type="protein sequence ID" value="KAJ0097224.1"/>
    <property type="molecule type" value="Genomic_DNA"/>
</dbReference>
<dbReference type="Proteomes" id="UP001164250">
    <property type="component" value="Chromosome 5"/>
</dbReference>
<comment type="caution">
    <text evidence="1">The sequence shown here is derived from an EMBL/GenBank/DDBJ whole genome shotgun (WGS) entry which is preliminary data.</text>
</comment>
<protein>
    <submittedName>
        <fullName evidence="1">Uncharacterized protein</fullName>
    </submittedName>
</protein>
<keyword evidence="2" id="KW-1185">Reference proteome</keyword>
<accession>A0ACC1BE58</accession>
<sequence>MCGFVYRRLSYAQVLPNIYGCVVQNLGTNHVDLCLGLLPSSIRSFSTNIEQVKKDHSFTASYLINSCGLSPEKAKSVLKRIKLQSAEQPDSVLKVLRNHGFTAAHITKLVRMRPSLLLANPERSILPKFEFFKSLGITDAELASVCSSTPAILGHSLENLLIPNYKFLKSVLLSDANVIKSFRKKSWLFQQDLAKNVSPKLTVMRELGMPEPFIALILTCFASIVLQKFEKFDQNVKKVIEMGFDPQKCGFIHAMQVFAAMSQSTWEQKLNVFRGWGWSDKDIMLVFRKCPNCMNTSESKIMNVMDFLVNKMGWQSTDIALYPDVFLLSLEKRVIPRCLVIKVLQSKGLLKKNLSPSTCVKPVEKLFLDRFVTKYQEQVPQLFDIFQGKIDLLELGIIRYEQEPEANQL</sequence>
<name>A0ACC1BE58_9ROSI</name>
<proteinExistence type="predicted"/>
<gene>
    <name evidence="1" type="ORF">Patl1_29125</name>
</gene>
<organism evidence="1 2">
    <name type="scientific">Pistacia atlantica</name>
    <dbReference type="NCBI Taxonomy" id="434234"/>
    <lineage>
        <taxon>Eukaryota</taxon>
        <taxon>Viridiplantae</taxon>
        <taxon>Streptophyta</taxon>
        <taxon>Embryophyta</taxon>
        <taxon>Tracheophyta</taxon>
        <taxon>Spermatophyta</taxon>
        <taxon>Magnoliopsida</taxon>
        <taxon>eudicotyledons</taxon>
        <taxon>Gunneridae</taxon>
        <taxon>Pentapetalae</taxon>
        <taxon>rosids</taxon>
        <taxon>malvids</taxon>
        <taxon>Sapindales</taxon>
        <taxon>Anacardiaceae</taxon>
        <taxon>Pistacia</taxon>
    </lineage>
</organism>
<evidence type="ECO:0000313" key="2">
    <source>
        <dbReference type="Proteomes" id="UP001164250"/>
    </source>
</evidence>
<reference evidence="2" key="1">
    <citation type="journal article" date="2023" name="G3 (Bethesda)">
        <title>Genome assembly and association tests identify interacting loci associated with vigor, precocity, and sex in interspecific pistachio rootstocks.</title>
        <authorList>
            <person name="Palmer W."/>
            <person name="Jacygrad E."/>
            <person name="Sagayaradj S."/>
            <person name="Cavanaugh K."/>
            <person name="Han R."/>
            <person name="Bertier L."/>
            <person name="Beede B."/>
            <person name="Kafkas S."/>
            <person name="Golino D."/>
            <person name="Preece J."/>
            <person name="Michelmore R."/>
        </authorList>
    </citation>
    <scope>NUCLEOTIDE SEQUENCE [LARGE SCALE GENOMIC DNA]</scope>
</reference>